<protein>
    <recommendedName>
        <fullName evidence="1">Fungal-type protein kinase domain-containing protein</fullName>
    </recommendedName>
</protein>
<proteinExistence type="predicted"/>
<name>A0A4S4KW03_9AGAM</name>
<evidence type="ECO:0000313" key="3">
    <source>
        <dbReference type="Proteomes" id="UP000308199"/>
    </source>
</evidence>
<dbReference type="EMBL" id="SGPK01000534">
    <property type="protein sequence ID" value="THH02934.1"/>
    <property type="molecule type" value="Genomic_DNA"/>
</dbReference>
<keyword evidence="3" id="KW-1185">Reference proteome</keyword>
<dbReference type="PANTHER" id="PTHR38248">
    <property type="entry name" value="FUNK1 6"/>
    <property type="match status" value="1"/>
</dbReference>
<dbReference type="AlphaFoldDB" id="A0A4S4KW03"/>
<comment type="caution">
    <text evidence="2">The sequence shown here is derived from an EMBL/GenBank/DDBJ whole genome shotgun (WGS) entry which is preliminary data.</text>
</comment>
<accession>A0A4S4KW03</accession>
<dbReference type="PANTHER" id="PTHR38248:SF2">
    <property type="entry name" value="FUNK1 11"/>
    <property type="match status" value="1"/>
</dbReference>
<dbReference type="InterPro" id="IPR040976">
    <property type="entry name" value="Pkinase_fungal"/>
</dbReference>
<dbReference type="Proteomes" id="UP000308199">
    <property type="component" value="Unassembled WGS sequence"/>
</dbReference>
<dbReference type="OrthoDB" id="3266921at2759"/>
<feature type="domain" description="Fungal-type protein kinase" evidence="1">
    <location>
        <begin position="3"/>
        <end position="302"/>
    </location>
</feature>
<feature type="non-terminal residue" evidence="2">
    <location>
        <position position="1"/>
    </location>
</feature>
<evidence type="ECO:0000259" key="1">
    <source>
        <dbReference type="Pfam" id="PF17667"/>
    </source>
</evidence>
<evidence type="ECO:0000313" key="2">
    <source>
        <dbReference type="EMBL" id="THH02934.1"/>
    </source>
</evidence>
<dbReference type="InterPro" id="IPR011009">
    <property type="entry name" value="Kinase-like_dom_sf"/>
</dbReference>
<organism evidence="2 3">
    <name type="scientific">Phellinidium pouzarii</name>
    <dbReference type="NCBI Taxonomy" id="167371"/>
    <lineage>
        <taxon>Eukaryota</taxon>
        <taxon>Fungi</taxon>
        <taxon>Dikarya</taxon>
        <taxon>Basidiomycota</taxon>
        <taxon>Agaricomycotina</taxon>
        <taxon>Agaricomycetes</taxon>
        <taxon>Hymenochaetales</taxon>
        <taxon>Hymenochaetaceae</taxon>
        <taxon>Phellinidium</taxon>
    </lineage>
</organism>
<gene>
    <name evidence="2" type="ORF">EW145_g6678</name>
</gene>
<reference evidence="2 3" key="1">
    <citation type="submission" date="2019-02" db="EMBL/GenBank/DDBJ databases">
        <title>Genome sequencing of the rare red list fungi Phellinidium pouzarii.</title>
        <authorList>
            <person name="Buettner E."/>
            <person name="Kellner H."/>
        </authorList>
    </citation>
    <scope>NUCLEOTIDE SEQUENCE [LARGE SCALE GENOMIC DNA]</scope>
    <source>
        <strain evidence="2 3">DSM 108285</strain>
    </source>
</reference>
<dbReference type="Pfam" id="PF17667">
    <property type="entry name" value="Pkinase_fungal"/>
    <property type="match status" value="1"/>
</dbReference>
<dbReference type="Gene3D" id="1.10.510.10">
    <property type="entry name" value="Transferase(Phosphotransferase) domain 1"/>
    <property type="match status" value="1"/>
</dbReference>
<dbReference type="SUPFAM" id="SSF56112">
    <property type="entry name" value="Protein kinase-like (PK-like)"/>
    <property type="match status" value="1"/>
</dbReference>
<sequence length="462" mass="53108">FAPKADLGWDPTITVSETTEGRVYHFDLEGRKFDTVAVLSDFAADAIIGRATRAFRVIVPVSKIEYALKDVWLDDDRELEHVIYDELLGDIEKKYGKDVREEAKKFLLTPEVHCKVKVDGQEDHTRKVMMPMKSAGYLSVQDRMDHLGTRAPHEDGRTRIHHRIHYRVVFKEVATPLYNVMDLRGVFVVLKDCTRLLQWMHGCGWVHRDISSGNVYSYGGQGLLGDLEYAKKDSGGKHDVRTGTLDFMSVEVAESRYMFEPEPNDEDSRSKASLNMGLVRIPVFYYNGIHDMESLWWLPIWMMFFHDIKSQAMMDESQMRRRVLEIKRLFPRNLDTGRRISFLMTESSFMQSMLCLPGYFHVFFSVLSRLRSLLKRFYQKFESTLPTPDHTVLDGLHDLISEVWDMCIKNITGVTTLVPVDFRAYDDDVLPATSTSKRKATIAPPLSVVPAPKVPRIDSPNA</sequence>